<dbReference type="Proteomes" id="UP000499080">
    <property type="component" value="Unassembled WGS sequence"/>
</dbReference>
<sequence>MLLGKYYPPAVFARPCVNFHLFRSMTTHCHNSNYEHTTMWPDVSLTYLPPNEQSLFGTVSTSYLSDGLSAHRLSSSHYIRNSKVIPPFSCLRLYALVRLIMTSHGIIHYILYISSPNRDAEKITSFSGIFDMSPKSPNWSPGFETGRQVCRQGQESSPGAAGIPYLPLLP</sequence>
<gene>
    <name evidence="1" type="ORF">AVEN_149374_1</name>
    <name evidence="2" type="ORF">AVEN_23365_1</name>
</gene>
<evidence type="ECO:0000313" key="3">
    <source>
        <dbReference type="Proteomes" id="UP000499080"/>
    </source>
</evidence>
<name>A0A4Y2NC38_ARAVE</name>
<comment type="caution">
    <text evidence="1">The sequence shown here is derived from an EMBL/GenBank/DDBJ whole genome shotgun (WGS) entry which is preliminary data.</text>
</comment>
<keyword evidence="3" id="KW-1185">Reference proteome</keyword>
<organism evidence="1 3">
    <name type="scientific">Araneus ventricosus</name>
    <name type="common">Orbweaver spider</name>
    <name type="synonym">Epeira ventricosa</name>
    <dbReference type="NCBI Taxonomy" id="182803"/>
    <lineage>
        <taxon>Eukaryota</taxon>
        <taxon>Metazoa</taxon>
        <taxon>Ecdysozoa</taxon>
        <taxon>Arthropoda</taxon>
        <taxon>Chelicerata</taxon>
        <taxon>Arachnida</taxon>
        <taxon>Araneae</taxon>
        <taxon>Araneomorphae</taxon>
        <taxon>Entelegynae</taxon>
        <taxon>Araneoidea</taxon>
        <taxon>Araneidae</taxon>
        <taxon>Araneus</taxon>
    </lineage>
</organism>
<dbReference type="EMBL" id="BGPR01127152">
    <property type="protein sequence ID" value="GBN36549.1"/>
    <property type="molecule type" value="Genomic_DNA"/>
</dbReference>
<reference evidence="1 3" key="1">
    <citation type="journal article" date="2019" name="Sci. Rep.">
        <title>Orb-weaving spider Araneus ventricosus genome elucidates the spidroin gene catalogue.</title>
        <authorList>
            <person name="Kono N."/>
            <person name="Nakamura H."/>
            <person name="Ohtoshi R."/>
            <person name="Moran D.A.P."/>
            <person name="Shinohara A."/>
            <person name="Yoshida Y."/>
            <person name="Fujiwara M."/>
            <person name="Mori M."/>
            <person name="Tomita M."/>
            <person name="Arakawa K."/>
        </authorList>
    </citation>
    <scope>NUCLEOTIDE SEQUENCE [LARGE SCALE GENOMIC DNA]</scope>
</reference>
<dbReference type="AlphaFoldDB" id="A0A4Y2NC38"/>
<evidence type="ECO:0000313" key="2">
    <source>
        <dbReference type="EMBL" id="GBN36549.1"/>
    </source>
</evidence>
<dbReference type="EMBL" id="BGPR01127135">
    <property type="protein sequence ID" value="GBN36503.1"/>
    <property type="molecule type" value="Genomic_DNA"/>
</dbReference>
<proteinExistence type="predicted"/>
<evidence type="ECO:0000313" key="1">
    <source>
        <dbReference type="EMBL" id="GBN36503.1"/>
    </source>
</evidence>
<accession>A0A4Y2NC38</accession>
<protein>
    <submittedName>
        <fullName evidence="1">Uncharacterized protein</fullName>
    </submittedName>
</protein>